<accession>A0ABR6GKY6</accession>
<dbReference type="RefSeq" id="WP_088449581.1">
    <property type="nucleotide sequence ID" value="NZ_JACHXO010000001.1"/>
</dbReference>
<proteinExistence type="predicted"/>
<gene>
    <name evidence="1" type="ORF">FHS28_000092</name>
</gene>
<comment type="caution">
    <text evidence="1">The sequence shown here is derived from an EMBL/GenBank/DDBJ whole genome shotgun (WGS) entry which is preliminary data.</text>
</comment>
<protein>
    <submittedName>
        <fullName evidence="1">Uncharacterized protein</fullName>
    </submittedName>
</protein>
<name>A0ABR6GKY6_9BURK</name>
<dbReference type="EMBL" id="JACHXO010000001">
    <property type="protein sequence ID" value="MBB3192727.1"/>
    <property type="molecule type" value="Genomic_DNA"/>
</dbReference>
<keyword evidence="2" id="KW-1185">Reference proteome</keyword>
<reference evidence="1 2" key="1">
    <citation type="submission" date="2020-08" db="EMBL/GenBank/DDBJ databases">
        <title>Genomic Encyclopedia of Type Strains, Phase III (KMG-III): the genomes of soil and plant-associated and newly described type strains.</title>
        <authorList>
            <person name="Whitman W."/>
        </authorList>
    </citation>
    <scope>NUCLEOTIDE SEQUENCE [LARGE SCALE GENOMIC DNA]</scope>
    <source>
        <strain evidence="1 2">CECT 7247</strain>
    </source>
</reference>
<organism evidence="1 2">
    <name type="scientific">Roseateles terrae</name>
    <dbReference type="NCBI Taxonomy" id="431060"/>
    <lineage>
        <taxon>Bacteria</taxon>
        <taxon>Pseudomonadati</taxon>
        <taxon>Pseudomonadota</taxon>
        <taxon>Betaproteobacteria</taxon>
        <taxon>Burkholderiales</taxon>
        <taxon>Sphaerotilaceae</taxon>
        <taxon>Roseateles</taxon>
    </lineage>
</organism>
<evidence type="ECO:0000313" key="1">
    <source>
        <dbReference type="EMBL" id="MBB3192727.1"/>
    </source>
</evidence>
<dbReference type="Proteomes" id="UP000574369">
    <property type="component" value="Unassembled WGS sequence"/>
</dbReference>
<sequence length="473" mass="52826">MDSSVGSSVDPSLERFGNGHVDVDVDVDVDLRRLHLSSPVWATPGAFGPSKTWVPQSLPLQRLEMQDTARCLLSRARQEAYLRCRTLDARTHAEDLPGLRDAMQSRLWVVEQLMEQVPELVEDARTVGSGLRIFRTAQALMDAAERVLNGGYRHYPEAVRLNCLDGACYTRLASQLDPDFWDRVVRCDLLTPEQADAVVLQSCEHPYRDFQPRFSCWKDAPILPALDASAVRPVALETDQVSDIWESLGGHGVINAMTAARMLRHDRDSDAADVDAVVAQWMTLRPGSLHAVFIPNADILVLRTDSAAARQIFNGRPEHQQARYCPEVRRLFIGVKVTGETREVPAARRPPEGRHPPRFWLEHARMLVREGWKAPPETLIRVVRSIEPVEGESMEFTVGWNTGVLDLPEGGFLEALAAATSDQSLGFELGVSEEESHAIVVARFLLGQPLPEALRRYVARQMRWAGVVQETAL</sequence>
<evidence type="ECO:0000313" key="2">
    <source>
        <dbReference type="Proteomes" id="UP000574369"/>
    </source>
</evidence>